<dbReference type="AlphaFoldDB" id="U4KQA3"/>
<proteinExistence type="predicted"/>
<dbReference type="EMBL" id="FO681348">
    <property type="protein sequence ID" value="CCV66596.1"/>
    <property type="molecule type" value="Genomic_DNA"/>
</dbReference>
<accession>U4KQA3</accession>
<keyword evidence="2" id="KW-1185">Reference proteome</keyword>
<dbReference type="HOGENOM" id="CLU_803211_0_0_14"/>
<name>U4KQA3_9MOLU</name>
<evidence type="ECO:0000313" key="2">
    <source>
        <dbReference type="Proteomes" id="UP000032737"/>
    </source>
</evidence>
<evidence type="ECO:0000313" key="1">
    <source>
        <dbReference type="EMBL" id="CCV66596.1"/>
    </source>
</evidence>
<sequence length="345" mass="40468">MRKPILVKLTMVILLLFLLSACDGGNVSFKQKAAKMKVELDGYSIVTRKYIQTNQKKTNFDALIIEALDDLDITYHKDRFIRYQVTYKDKHVMFTYKLRTDKEDPRKSHYVLGFIDTTSLKVSILRTFGAYGVTDIQTFVDLFDHTHALIKTKDAIEYVVLQTNEVIKTFEVEPLASDGKDQRFAYIDEELVVVSFDGPTITETRYVTDEVIYNQIKGDYLLSIRDKVAYNYKTGETSDYDQVFKDPFYLDEYTYEITWLGKTYQYDDFMGLSNSLKEIHGYAKEGQFVFNETYFVENSNGSFLVLQGYFGGLMFMQSYTPYYYFKYEDETFKYLGYGDFFFDAY</sequence>
<protein>
    <recommendedName>
        <fullName evidence="3">Lipoprotein</fullName>
    </recommendedName>
</protein>
<gene>
    <name evidence="1" type="ORF">BN85315750</name>
</gene>
<dbReference type="PROSITE" id="PS51257">
    <property type="entry name" value="PROKAR_LIPOPROTEIN"/>
    <property type="match status" value="1"/>
</dbReference>
<reference evidence="1 2" key="1">
    <citation type="journal article" date="2013" name="J. Mol. Microbiol. Biotechnol.">
        <title>Analysis of the Complete Genomes of Acholeplasma brassicae , A. palmae and A. laidlawii and Their Comparison to the Obligate Parasites from ' Candidatus Phytoplasma'.</title>
        <authorList>
            <person name="Kube M."/>
            <person name="Siewert C."/>
            <person name="Migdoll A.M."/>
            <person name="Duduk B."/>
            <person name="Holz S."/>
            <person name="Rabus R."/>
            <person name="Seemuller E."/>
            <person name="Mitrovic J."/>
            <person name="Muller I."/>
            <person name="Buttner C."/>
            <person name="Reinhardt R."/>
        </authorList>
    </citation>
    <scope>NUCLEOTIDE SEQUENCE [LARGE SCALE GENOMIC DNA]</scope>
    <source>
        <strain evidence="2">0502</strain>
    </source>
</reference>
<organism evidence="1 2">
    <name type="scientific">Acholeplasma brassicae</name>
    <dbReference type="NCBI Taxonomy" id="61635"/>
    <lineage>
        <taxon>Bacteria</taxon>
        <taxon>Bacillati</taxon>
        <taxon>Mycoplasmatota</taxon>
        <taxon>Mollicutes</taxon>
        <taxon>Acholeplasmatales</taxon>
        <taxon>Acholeplasmataceae</taxon>
        <taxon>Acholeplasma</taxon>
    </lineage>
</organism>
<dbReference type="KEGG" id="abra:BN85315750"/>
<dbReference type="RefSeq" id="WP_030005448.1">
    <property type="nucleotide sequence ID" value="NC_022549.1"/>
</dbReference>
<evidence type="ECO:0008006" key="3">
    <source>
        <dbReference type="Google" id="ProtNLM"/>
    </source>
</evidence>
<dbReference type="Proteomes" id="UP000032737">
    <property type="component" value="Chromosome"/>
</dbReference>